<evidence type="ECO:0000313" key="4">
    <source>
        <dbReference type="Proteomes" id="UP000002748"/>
    </source>
</evidence>
<dbReference type="KEGG" id="tasa:A1Q1_06792"/>
<name>J5TPP3_TRIAS</name>
<dbReference type="Proteomes" id="UP000002748">
    <property type="component" value="Unassembled WGS sequence"/>
</dbReference>
<dbReference type="PANTHER" id="PTHR12475:SF4">
    <property type="entry name" value="PROTEIN THEM6"/>
    <property type="match status" value="1"/>
</dbReference>
<gene>
    <name evidence="3" type="ORF">A1Q1_06792</name>
</gene>
<evidence type="ECO:0000256" key="2">
    <source>
        <dbReference type="SAM" id="MobiDB-lite"/>
    </source>
</evidence>
<feature type="region of interest" description="Disordered" evidence="2">
    <location>
        <begin position="203"/>
        <end position="229"/>
    </location>
</feature>
<dbReference type="SUPFAM" id="SSF54637">
    <property type="entry name" value="Thioesterase/thiol ester dehydrase-isomerase"/>
    <property type="match status" value="1"/>
</dbReference>
<dbReference type="Gene3D" id="3.10.129.10">
    <property type="entry name" value="Hotdog Thioesterase"/>
    <property type="match status" value="1"/>
</dbReference>
<sequence length="375" mass="41283">MNATIDFEQVPTMIANSARQLVARVQARSANATPLLPWVPKWLKVLFLLVLILHTNSLPFMWHIRVWAHPLHAFIQSKVMGKRAYWKKWLRELDAQGGITGLRVRTTRRALADDCDYNMHLSNSAYAKNSDQNKMAFAIDAFAPAFVTGGFMALGGSHWLYLKEIPMGTEYVMETRLAGWGDKWMHLVTEFIIYPKGKKVVHKTKAGRPNPPVPTFSAPPSGTDSPASGVPVNGGPAAGEKAEAMVRSASEVLKKVKARVRDPRPDGGVICCVAITDYCFKQGRVTIPPRIALFTGFHSPDPAMREEAMRILLQKDNGIPFVRGKWKEHPLADKLGLDVGLGPDGTTAWAQAVADKMEEANDDIASVGASYMPGL</sequence>
<accession>J5TPP3</accession>
<comment type="similarity">
    <text evidence="1">Belongs to the lcsJ thioesterase family.</text>
</comment>
<dbReference type="VEuPathDB" id="FungiDB:A1Q1_06792"/>
<dbReference type="AlphaFoldDB" id="J5TPP3"/>
<protein>
    <recommendedName>
        <fullName evidence="5">Thioesterase</fullName>
    </recommendedName>
</protein>
<dbReference type="InterPro" id="IPR029069">
    <property type="entry name" value="HotDog_dom_sf"/>
</dbReference>
<evidence type="ECO:0000313" key="3">
    <source>
        <dbReference type="EMBL" id="EJT51986.1"/>
    </source>
</evidence>
<proteinExistence type="inferred from homology"/>
<comment type="caution">
    <text evidence="3">The sequence shown here is derived from an EMBL/GenBank/DDBJ whole genome shotgun (WGS) entry which is preliminary data.</text>
</comment>
<dbReference type="EMBL" id="ALBS01000038">
    <property type="protein sequence ID" value="EJT51986.1"/>
    <property type="molecule type" value="Genomic_DNA"/>
</dbReference>
<dbReference type="HOGENOM" id="CLU_043860_1_0_1"/>
<dbReference type="OrthoDB" id="265761at2759"/>
<evidence type="ECO:0008006" key="5">
    <source>
        <dbReference type="Google" id="ProtNLM"/>
    </source>
</evidence>
<reference evidence="3 4" key="1">
    <citation type="journal article" date="2012" name="Eukaryot. Cell">
        <title>Draft genome sequence of CBS 2479, the standard type strain of Trichosporon asahii.</title>
        <authorList>
            <person name="Yang R.Y."/>
            <person name="Li H.T."/>
            <person name="Zhu H."/>
            <person name="Zhou G.P."/>
            <person name="Wang M."/>
            <person name="Wang L."/>
        </authorList>
    </citation>
    <scope>NUCLEOTIDE SEQUENCE [LARGE SCALE GENOMIC DNA]</scope>
    <source>
        <strain evidence="4">ATCC 90039 / CBS 2479 / JCM 2466 / KCTC 7840 / NCYC 2677 / UAMH 7654</strain>
    </source>
</reference>
<organism evidence="3 4">
    <name type="scientific">Trichosporon asahii var. asahii (strain ATCC 90039 / CBS 2479 / JCM 2466 / KCTC 7840 / NBRC 103889/ NCYC 2677 / UAMH 7654)</name>
    <name type="common">Yeast</name>
    <dbReference type="NCBI Taxonomy" id="1186058"/>
    <lineage>
        <taxon>Eukaryota</taxon>
        <taxon>Fungi</taxon>
        <taxon>Dikarya</taxon>
        <taxon>Basidiomycota</taxon>
        <taxon>Agaricomycotina</taxon>
        <taxon>Tremellomycetes</taxon>
        <taxon>Trichosporonales</taxon>
        <taxon>Trichosporonaceae</taxon>
        <taxon>Trichosporon</taxon>
    </lineage>
</organism>
<evidence type="ECO:0000256" key="1">
    <source>
        <dbReference type="ARBA" id="ARBA00038476"/>
    </source>
</evidence>
<dbReference type="PANTHER" id="PTHR12475">
    <property type="match status" value="1"/>
</dbReference>
<dbReference type="RefSeq" id="XP_014183316.1">
    <property type="nucleotide sequence ID" value="XM_014327841.1"/>
</dbReference>
<dbReference type="Pfam" id="PF13279">
    <property type="entry name" value="4HBT_2"/>
    <property type="match status" value="1"/>
</dbReference>
<dbReference type="InterPro" id="IPR051490">
    <property type="entry name" value="THEM6_lcsJ_thioesterase"/>
</dbReference>
<dbReference type="GeneID" id="25990304"/>